<feature type="domain" description="DUF5681" evidence="2">
    <location>
        <begin position="45"/>
        <end position="113"/>
    </location>
</feature>
<proteinExistence type="predicted"/>
<evidence type="ECO:0000259" key="2">
    <source>
        <dbReference type="Pfam" id="PF18932"/>
    </source>
</evidence>
<dbReference type="InterPro" id="IPR043736">
    <property type="entry name" value="DUF5681"/>
</dbReference>
<name>A0A382H1W4_9ZZZZ</name>
<protein>
    <recommendedName>
        <fullName evidence="2">DUF5681 domain-containing protein</fullName>
    </recommendedName>
</protein>
<evidence type="ECO:0000256" key="1">
    <source>
        <dbReference type="SAM" id="MobiDB-lite"/>
    </source>
</evidence>
<evidence type="ECO:0000313" key="3">
    <source>
        <dbReference type="EMBL" id="SVB81250.1"/>
    </source>
</evidence>
<reference evidence="3" key="1">
    <citation type="submission" date="2018-05" db="EMBL/GenBank/DDBJ databases">
        <authorList>
            <person name="Lanie J.A."/>
            <person name="Ng W.-L."/>
            <person name="Kazmierczak K.M."/>
            <person name="Andrzejewski T.M."/>
            <person name="Davidsen T.M."/>
            <person name="Wayne K.J."/>
            <person name="Tettelin H."/>
            <person name="Glass J.I."/>
            <person name="Rusch D."/>
            <person name="Podicherti R."/>
            <person name="Tsui H.-C.T."/>
            <person name="Winkler M.E."/>
        </authorList>
    </citation>
    <scope>NUCLEOTIDE SEQUENCE</scope>
</reference>
<organism evidence="3">
    <name type="scientific">marine metagenome</name>
    <dbReference type="NCBI Taxonomy" id="408172"/>
    <lineage>
        <taxon>unclassified sequences</taxon>
        <taxon>metagenomes</taxon>
        <taxon>ecological metagenomes</taxon>
    </lineage>
</organism>
<feature type="region of interest" description="Disordered" evidence="1">
    <location>
        <begin position="1"/>
        <end position="61"/>
    </location>
</feature>
<dbReference type="AlphaFoldDB" id="A0A382H1W4"/>
<dbReference type="Pfam" id="PF18932">
    <property type="entry name" value="DUF5681"/>
    <property type="match status" value="1"/>
</dbReference>
<accession>A0A382H1W4</accession>
<gene>
    <name evidence="3" type="ORF">METZ01_LOCUS234104</name>
</gene>
<sequence>MQGTHDPLSEKIDESSIGNNETGEDSDDTQFQRGNHPNSRANLKPFPKGVSGNPSGRPQKFEVLKRVLNEYGNEETLNWNDESQGTRREQVWKRIWKQAIIGDMKYVQLLAQLGCLDDK</sequence>
<dbReference type="EMBL" id="UINC01058693">
    <property type="protein sequence ID" value="SVB81250.1"/>
    <property type="molecule type" value="Genomic_DNA"/>
</dbReference>
<feature type="compositionally biased region" description="Polar residues" evidence="1">
    <location>
        <begin position="29"/>
        <end position="41"/>
    </location>
</feature>